<comment type="caution">
    <text evidence="4">The sequence shown here is derived from an EMBL/GenBank/DDBJ whole genome shotgun (WGS) entry which is preliminary data.</text>
</comment>
<dbReference type="EMBL" id="JACCKX010000001">
    <property type="protein sequence ID" value="NZA03283.1"/>
    <property type="molecule type" value="Genomic_DNA"/>
</dbReference>
<evidence type="ECO:0000256" key="2">
    <source>
        <dbReference type="SAM" id="SignalP"/>
    </source>
</evidence>
<evidence type="ECO:0000313" key="5">
    <source>
        <dbReference type="EMBL" id="NZA03416.1"/>
    </source>
</evidence>
<name>A0A853IZP8_9BURK</name>
<evidence type="ECO:0000313" key="8">
    <source>
        <dbReference type="Proteomes" id="UP000589716"/>
    </source>
</evidence>
<dbReference type="InterPro" id="IPR042100">
    <property type="entry name" value="Bug_dom1"/>
</dbReference>
<organism evidence="4 8">
    <name type="scientific">Ottowia beijingensis</name>
    <dbReference type="NCBI Taxonomy" id="1207057"/>
    <lineage>
        <taxon>Bacteria</taxon>
        <taxon>Pseudomonadati</taxon>
        <taxon>Pseudomonadota</taxon>
        <taxon>Betaproteobacteria</taxon>
        <taxon>Burkholderiales</taxon>
        <taxon>Comamonadaceae</taxon>
        <taxon>Ottowia</taxon>
    </lineage>
</organism>
<evidence type="ECO:0000313" key="4">
    <source>
        <dbReference type="EMBL" id="NZA03411.1"/>
    </source>
</evidence>
<keyword evidence="8" id="KW-1185">Reference proteome</keyword>
<keyword evidence="2" id="KW-0732">Signal</keyword>
<comment type="similarity">
    <text evidence="1">Belongs to the UPF0065 (bug) family.</text>
</comment>
<dbReference type="InterPro" id="IPR005064">
    <property type="entry name" value="BUG"/>
</dbReference>
<protein>
    <recommendedName>
        <fullName evidence="9">Tripartite tricarboxylate transporter family receptor</fullName>
    </recommendedName>
</protein>
<dbReference type="Pfam" id="PF03401">
    <property type="entry name" value="TctC"/>
    <property type="match status" value="1"/>
</dbReference>
<accession>A0A853IZP8</accession>
<feature type="signal peptide" evidence="2">
    <location>
        <begin position="1"/>
        <end position="22"/>
    </location>
</feature>
<gene>
    <name evidence="3" type="ORF">H0I39_18995</name>
    <name evidence="4" type="ORF">H0I39_20025</name>
    <name evidence="5" type="ORF">H0I39_20060</name>
    <name evidence="6" type="ORF">H0I39_20470</name>
    <name evidence="7" type="ORF">H0I39_20510</name>
</gene>
<evidence type="ECO:0000313" key="7">
    <source>
        <dbReference type="EMBL" id="NZA03457.1"/>
    </source>
</evidence>
<dbReference type="PANTHER" id="PTHR42928:SF5">
    <property type="entry name" value="BLR1237 PROTEIN"/>
    <property type="match status" value="1"/>
</dbReference>
<sequence>MNKTTRILAAAVLGLGASAVSASDFPQGPIEVTVPFAAGGGLDQNARAFAKAFSEALNTPVAVMNRDGAAGAIGLAFVAGARADGYALAFTPAVSLTSQPHRVKTIKYGVESFSPCATSSTTSSRSRCWRTRRTRRSPTCWWVHARSRVR</sequence>
<evidence type="ECO:0008006" key="9">
    <source>
        <dbReference type="Google" id="ProtNLM"/>
    </source>
</evidence>
<dbReference type="Proteomes" id="UP000589716">
    <property type="component" value="Unassembled WGS sequence"/>
</dbReference>
<dbReference type="AlphaFoldDB" id="A0A853IZP8"/>
<proteinExistence type="inferred from homology"/>
<dbReference type="EMBL" id="JACCKX010000002">
    <property type="protein sequence ID" value="NZA03411.1"/>
    <property type="molecule type" value="Genomic_DNA"/>
</dbReference>
<reference evidence="4 8" key="1">
    <citation type="submission" date="2020-07" db="EMBL/GenBank/DDBJ databases">
        <authorList>
            <person name="Maaloum M."/>
        </authorList>
    </citation>
    <scope>NUCLEOTIDE SEQUENCE [LARGE SCALE GENOMIC DNA]</scope>
    <source>
        <strain evidence="4 8">GCS-AN-3</strain>
    </source>
</reference>
<dbReference type="PANTHER" id="PTHR42928">
    <property type="entry name" value="TRICARBOXYLATE-BINDING PROTEIN"/>
    <property type="match status" value="1"/>
</dbReference>
<dbReference type="RefSeq" id="WP_180551528.1">
    <property type="nucleotide sequence ID" value="NZ_JACCKX010000001.1"/>
</dbReference>
<dbReference type="EMBL" id="JACCKX010000003">
    <property type="protein sequence ID" value="NZA03457.1"/>
    <property type="molecule type" value="Genomic_DNA"/>
</dbReference>
<evidence type="ECO:0000313" key="6">
    <source>
        <dbReference type="EMBL" id="NZA03452.1"/>
    </source>
</evidence>
<dbReference type="Gene3D" id="3.40.190.150">
    <property type="entry name" value="Bordetella uptake gene, domain 1"/>
    <property type="match status" value="1"/>
</dbReference>
<evidence type="ECO:0000256" key="1">
    <source>
        <dbReference type="ARBA" id="ARBA00006987"/>
    </source>
</evidence>
<feature type="chain" id="PRO_5036241644" description="Tripartite tricarboxylate transporter family receptor" evidence="2">
    <location>
        <begin position="23"/>
        <end position="150"/>
    </location>
</feature>
<dbReference type="EMBL" id="JACCKX010000003">
    <property type="protein sequence ID" value="NZA03452.1"/>
    <property type="molecule type" value="Genomic_DNA"/>
</dbReference>
<dbReference type="EMBL" id="JACCKX010000002">
    <property type="protein sequence ID" value="NZA03416.1"/>
    <property type="molecule type" value="Genomic_DNA"/>
</dbReference>
<evidence type="ECO:0000313" key="3">
    <source>
        <dbReference type="EMBL" id="NZA03283.1"/>
    </source>
</evidence>